<dbReference type="RefSeq" id="WP_259626776.1">
    <property type="nucleotide sequence ID" value="NZ_JANYMP010000017.1"/>
</dbReference>
<evidence type="ECO:0000256" key="1">
    <source>
        <dbReference type="SAM" id="MobiDB-lite"/>
    </source>
</evidence>
<name>A0A9X2VS07_9PSEU</name>
<proteinExistence type="predicted"/>
<organism evidence="2 3">
    <name type="scientific">Umezawaea endophytica</name>
    <dbReference type="NCBI Taxonomy" id="1654476"/>
    <lineage>
        <taxon>Bacteria</taxon>
        <taxon>Bacillati</taxon>
        <taxon>Actinomycetota</taxon>
        <taxon>Actinomycetes</taxon>
        <taxon>Pseudonocardiales</taxon>
        <taxon>Pseudonocardiaceae</taxon>
        <taxon>Umezawaea</taxon>
    </lineage>
</organism>
<dbReference type="AlphaFoldDB" id="A0A9X2VS07"/>
<reference evidence="2" key="1">
    <citation type="submission" date="2022-08" db="EMBL/GenBank/DDBJ databases">
        <authorList>
            <person name="Tistechok S."/>
            <person name="Samborskyy M."/>
            <person name="Roman I."/>
        </authorList>
    </citation>
    <scope>NUCLEOTIDE SEQUENCE</scope>
    <source>
        <strain evidence="2">DSM 103496</strain>
    </source>
</reference>
<feature type="region of interest" description="Disordered" evidence="1">
    <location>
        <begin position="1"/>
        <end position="47"/>
    </location>
</feature>
<gene>
    <name evidence="2" type="ORF">NZH93_30895</name>
</gene>
<accession>A0A9X2VS07</accession>
<dbReference type="EMBL" id="JANYMP010000017">
    <property type="protein sequence ID" value="MCS7481287.1"/>
    <property type="molecule type" value="Genomic_DNA"/>
</dbReference>
<evidence type="ECO:0000313" key="2">
    <source>
        <dbReference type="EMBL" id="MCS7481287.1"/>
    </source>
</evidence>
<dbReference type="Proteomes" id="UP001141259">
    <property type="component" value="Unassembled WGS sequence"/>
</dbReference>
<feature type="compositionally biased region" description="Gly residues" evidence="1">
    <location>
        <begin position="28"/>
        <end position="47"/>
    </location>
</feature>
<protein>
    <submittedName>
        <fullName evidence="2">Uncharacterized protein</fullName>
    </submittedName>
</protein>
<comment type="caution">
    <text evidence="2">The sequence shown here is derived from an EMBL/GenBank/DDBJ whole genome shotgun (WGS) entry which is preliminary data.</text>
</comment>
<keyword evidence="3" id="KW-1185">Reference proteome</keyword>
<evidence type="ECO:0000313" key="3">
    <source>
        <dbReference type="Proteomes" id="UP001141259"/>
    </source>
</evidence>
<sequence length="118" mass="11151">MRDPGSPRKPTWPADGTVPGATEPPPGGAGGAGGLTTGGRETGGAGGALLAELGGALDDGGGLAATAVPEEIVESVPGEETGLPAAGPQAAVSTAPPATIASMNLFLVLRDAVLSADN</sequence>